<evidence type="ECO:0000256" key="4">
    <source>
        <dbReference type="SAM" id="Phobius"/>
    </source>
</evidence>
<keyword evidence="2" id="KW-0819">tRNA processing</keyword>
<dbReference type="PANTHER" id="PTHR31186:SF1">
    <property type="entry name" value="MODULATOR OF SMOOTHENED PROTEIN"/>
    <property type="match status" value="1"/>
</dbReference>
<keyword evidence="6" id="KW-1185">Reference proteome</keyword>
<accession>A0A2B4SQH6</accession>
<comment type="caution">
    <text evidence="5">The sequence shown here is derived from an EMBL/GenBank/DDBJ whole genome shotgun (WGS) entry which is preliminary data.</text>
</comment>
<dbReference type="GO" id="GO:0045879">
    <property type="term" value="P:negative regulation of smoothened signaling pathway"/>
    <property type="evidence" value="ECO:0007669"/>
    <property type="project" value="TreeGrafter"/>
</dbReference>
<dbReference type="GO" id="GO:0000172">
    <property type="term" value="C:ribonuclease MRP complex"/>
    <property type="evidence" value="ECO:0007669"/>
    <property type="project" value="InterPro"/>
</dbReference>
<evidence type="ECO:0000256" key="3">
    <source>
        <dbReference type="ARBA" id="ARBA00023242"/>
    </source>
</evidence>
<keyword evidence="4" id="KW-0812">Transmembrane</keyword>
<feature type="transmembrane region" description="Helical" evidence="4">
    <location>
        <begin position="100"/>
        <end position="122"/>
    </location>
</feature>
<dbReference type="InterPro" id="IPR014612">
    <property type="entry name" value="Pop7/Rpp20"/>
</dbReference>
<dbReference type="GO" id="GO:0003676">
    <property type="term" value="F:nucleic acid binding"/>
    <property type="evidence" value="ECO:0007669"/>
    <property type="project" value="InterPro"/>
</dbReference>
<dbReference type="Gene3D" id="3.30.110.20">
    <property type="entry name" value="Alba-like domain"/>
    <property type="match status" value="1"/>
</dbReference>
<feature type="transmembrane region" description="Helical" evidence="4">
    <location>
        <begin position="64"/>
        <end position="88"/>
    </location>
</feature>
<dbReference type="SUPFAM" id="SSF82704">
    <property type="entry name" value="AlbA-like"/>
    <property type="match status" value="1"/>
</dbReference>
<dbReference type="GO" id="GO:0060170">
    <property type="term" value="C:ciliary membrane"/>
    <property type="evidence" value="ECO:0007669"/>
    <property type="project" value="TreeGrafter"/>
</dbReference>
<evidence type="ECO:0000256" key="2">
    <source>
        <dbReference type="ARBA" id="ARBA00022694"/>
    </source>
</evidence>
<protein>
    <submittedName>
        <fullName evidence="5">Uncharacterized protein C16orf52-like</fullName>
    </submittedName>
</protein>
<keyword evidence="4" id="KW-0472">Membrane</keyword>
<dbReference type="Proteomes" id="UP000225706">
    <property type="component" value="Unassembled WGS sequence"/>
</dbReference>
<dbReference type="STRING" id="50429.A0A2B4SQH6"/>
<proteinExistence type="predicted"/>
<dbReference type="Gene3D" id="1.20.140.150">
    <property type="match status" value="1"/>
</dbReference>
<name>A0A2B4SQH6_STYPI</name>
<keyword evidence="3" id="KW-0539">Nucleus</keyword>
<evidence type="ECO:0000256" key="1">
    <source>
        <dbReference type="ARBA" id="ARBA00004123"/>
    </source>
</evidence>
<gene>
    <name evidence="5" type="ORF">AWC38_SpisGene4372</name>
</gene>
<keyword evidence="4" id="KW-1133">Transmembrane helix</keyword>
<dbReference type="Pfam" id="PF12328">
    <property type="entry name" value="Rpp20"/>
    <property type="match status" value="1"/>
</dbReference>
<dbReference type="OrthoDB" id="8768722at2759"/>
<dbReference type="GO" id="GO:0001682">
    <property type="term" value="P:tRNA 5'-leader removal"/>
    <property type="evidence" value="ECO:0007669"/>
    <property type="project" value="InterPro"/>
</dbReference>
<dbReference type="Pfam" id="PF18800">
    <property type="entry name" value="Atthog"/>
    <property type="match status" value="1"/>
</dbReference>
<comment type="subcellular location">
    <subcellularLocation>
        <location evidence="1">Nucleus</location>
    </subcellularLocation>
</comment>
<dbReference type="GO" id="GO:0005655">
    <property type="term" value="C:nucleolar ribonuclease P complex"/>
    <property type="evidence" value="ECO:0007669"/>
    <property type="project" value="InterPro"/>
</dbReference>
<dbReference type="PANTHER" id="PTHR31186">
    <property type="entry name" value="MODULATOR OF SMOOTHENED PROTEIN"/>
    <property type="match status" value="1"/>
</dbReference>
<dbReference type="InterPro" id="IPR036882">
    <property type="entry name" value="Alba-like_dom_sf"/>
</dbReference>
<organism evidence="5 6">
    <name type="scientific">Stylophora pistillata</name>
    <name type="common">Smooth cauliflower coral</name>
    <dbReference type="NCBI Taxonomy" id="50429"/>
    <lineage>
        <taxon>Eukaryota</taxon>
        <taxon>Metazoa</taxon>
        <taxon>Cnidaria</taxon>
        <taxon>Anthozoa</taxon>
        <taxon>Hexacorallia</taxon>
        <taxon>Scleractinia</taxon>
        <taxon>Astrocoeniina</taxon>
        <taxon>Pocilloporidae</taxon>
        <taxon>Stylophora</taxon>
    </lineage>
</organism>
<dbReference type="FunFam" id="1.20.140.150:FF:000006">
    <property type="entry name" value="uncharacterized protein C16orf52 homolog"/>
    <property type="match status" value="1"/>
</dbReference>
<dbReference type="EMBL" id="LSMT01000044">
    <property type="protein sequence ID" value="PFX30858.1"/>
    <property type="molecule type" value="Genomic_DNA"/>
</dbReference>
<evidence type="ECO:0000313" key="5">
    <source>
        <dbReference type="EMBL" id="PFX30858.1"/>
    </source>
</evidence>
<dbReference type="AlphaFoldDB" id="A0A2B4SQH6"/>
<dbReference type="GO" id="GO:0005794">
    <property type="term" value="C:Golgi apparatus"/>
    <property type="evidence" value="ECO:0007669"/>
    <property type="project" value="TreeGrafter"/>
</dbReference>
<evidence type="ECO:0000313" key="6">
    <source>
        <dbReference type="Proteomes" id="UP000225706"/>
    </source>
</evidence>
<reference evidence="6" key="1">
    <citation type="journal article" date="2017" name="bioRxiv">
        <title>Comparative analysis of the genomes of Stylophora pistillata and Acropora digitifera provides evidence for extensive differences between species of corals.</title>
        <authorList>
            <person name="Voolstra C.R."/>
            <person name="Li Y."/>
            <person name="Liew Y.J."/>
            <person name="Baumgarten S."/>
            <person name="Zoccola D."/>
            <person name="Flot J.-F."/>
            <person name="Tambutte S."/>
            <person name="Allemand D."/>
            <person name="Aranda M."/>
        </authorList>
    </citation>
    <scope>NUCLEOTIDE SEQUENCE [LARGE SCALE GENOMIC DNA]</scope>
</reference>
<sequence length="245" mass="26946">MDKFVIVGGFLCFAADVFAIASLATPEWVVMEFAGSVRLGLTVMCQKSEGQPEVCVTPDLPQEWLATLLFMILGVVALTLTCFLLLVSPWKPAIVDAAKWIIFLGMIVFCLAALTFPMGFQMPEIGGKPYKLPQGTHVGPSFFLYIFCIVFTIASELFIFKVCPLLLSEQEVTIHGLGSAINRAINLALQLEQRGQGTVELSTTTSSVKLVDDFEPECDDQEGYSRVRTNSAVHIRVYKKPLPLC</sequence>
<dbReference type="InterPro" id="IPR037663">
    <property type="entry name" value="Mosmo"/>
</dbReference>
<feature type="transmembrane region" description="Helical" evidence="4">
    <location>
        <begin position="142"/>
        <end position="160"/>
    </location>
</feature>